<accession>A0A4R5CAG3</accession>
<comment type="caution">
    <text evidence="3">The sequence shown here is derived from an EMBL/GenBank/DDBJ whole genome shotgun (WGS) entry which is preliminary data.</text>
</comment>
<dbReference type="Proteomes" id="UP000294513">
    <property type="component" value="Unassembled WGS sequence"/>
</dbReference>
<keyword evidence="4" id="KW-1185">Reference proteome</keyword>
<evidence type="ECO:0000313" key="3">
    <source>
        <dbReference type="EMBL" id="TDD96315.1"/>
    </source>
</evidence>
<feature type="region of interest" description="Disordered" evidence="1">
    <location>
        <begin position="102"/>
        <end position="140"/>
    </location>
</feature>
<feature type="chain" id="PRO_5039356981" description="Secreted protein" evidence="2">
    <location>
        <begin position="26"/>
        <end position="155"/>
    </location>
</feature>
<dbReference type="OrthoDB" id="3476052at2"/>
<dbReference type="RefSeq" id="WP_131889241.1">
    <property type="nucleotide sequence ID" value="NZ_SMKU01000007.1"/>
</dbReference>
<sequence length="155" mass="16803">MNFLGTRRNHWIMPLAGAIAMLGFAAQPAAATAPAPVVNYACGPEIEAGPVVYRACSEVTWTGPDDQYSAQGILFVSNRGINEADFTLTLERWDYTVGDWTTDTTDSDTLPSGDERPYFAPPRELPCGQDARERGEATVPTYSGDWSEVVLPAPC</sequence>
<protein>
    <recommendedName>
        <fullName evidence="5">Secreted protein</fullName>
    </recommendedName>
</protein>
<evidence type="ECO:0008006" key="5">
    <source>
        <dbReference type="Google" id="ProtNLM"/>
    </source>
</evidence>
<evidence type="ECO:0000256" key="1">
    <source>
        <dbReference type="SAM" id="MobiDB-lite"/>
    </source>
</evidence>
<name>A0A4R5CAG3_9ACTN</name>
<gene>
    <name evidence="3" type="ORF">E1298_03325</name>
</gene>
<organism evidence="3 4">
    <name type="scientific">Actinomadura rubrisoli</name>
    <dbReference type="NCBI Taxonomy" id="2530368"/>
    <lineage>
        <taxon>Bacteria</taxon>
        <taxon>Bacillati</taxon>
        <taxon>Actinomycetota</taxon>
        <taxon>Actinomycetes</taxon>
        <taxon>Streptosporangiales</taxon>
        <taxon>Thermomonosporaceae</taxon>
        <taxon>Actinomadura</taxon>
    </lineage>
</organism>
<keyword evidence="2" id="KW-0732">Signal</keyword>
<dbReference type="EMBL" id="SMKU01000007">
    <property type="protein sequence ID" value="TDD96315.1"/>
    <property type="molecule type" value="Genomic_DNA"/>
</dbReference>
<proteinExistence type="predicted"/>
<feature type="signal peptide" evidence="2">
    <location>
        <begin position="1"/>
        <end position="25"/>
    </location>
</feature>
<evidence type="ECO:0000256" key="2">
    <source>
        <dbReference type="SAM" id="SignalP"/>
    </source>
</evidence>
<evidence type="ECO:0000313" key="4">
    <source>
        <dbReference type="Proteomes" id="UP000294513"/>
    </source>
</evidence>
<reference evidence="3 4" key="1">
    <citation type="submission" date="2019-03" db="EMBL/GenBank/DDBJ databases">
        <title>Draft genome sequences of novel Actinobacteria.</title>
        <authorList>
            <person name="Sahin N."/>
            <person name="Ay H."/>
            <person name="Saygin H."/>
        </authorList>
    </citation>
    <scope>NUCLEOTIDE SEQUENCE [LARGE SCALE GENOMIC DNA]</scope>
    <source>
        <strain evidence="3 4">H3C3</strain>
    </source>
</reference>
<dbReference type="AlphaFoldDB" id="A0A4R5CAG3"/>